<keyword evidence="4" id="KW-1185">Reference proteome</keyword>
<evidence type="ECO:0000256" key="2">
    <source>
        <dbReference type="SAM" id="Phobius"/>
    </source>
</evidence>
<dbReference type="EMBL" id="AMYT01000022">
    <property type="protein sequence ID" value="EKU26894.1"/>
    <property type="molecule type" value="Genomic_DNA"/>
</dbReference>
<organism evidence="3 4">
    <name type="scientific">Catellicoccus marimammalium M35/04/3</name>
    <dbReference type="NCBI Taxonomy" id="1234409"/>
    <lineage>
        <taxon>Bacteria</taxon>
        <taxon>Bacillati</taxon>
        <taxon>Bacillota</taxon>
        <taxon>Bacilli</taxon>
        <taxon>Lactobacillales</taxon>
        <taxon>Enterococcaceae</taxon>
        <taxon>Catellicoccus</taxon>
    </lineage>
</organism>
<feature type="compositionally biased region" description="Polar residues" evidence="1">
    <location>
        <begin position="211"/>
        <end position="226"/>
    </location>
</feature>
<feature type="transmembrane region" description="Helical" evidence="2">
    <location>
        <begin position="71"/>
        <end position="93"/>
    </location>
</feature>
<dbReference type="AlphaFoldDB" id="K8Z787"/>
<dbReference type="OrthoDB" id="2285053at2"/>
<dbReference type="InterPro" id="IPR008523">
    <property type="entry name" value="DUF805"/>
</dbReference>
<feature type="transmembrane region" description="Helical" evidence="2">
    <location>
        <begin position="132"/>
        <end position="150"/>
    </location>
</feature>
<reference evidence="3 4" key="1">
    <citation type="journal article" date="2013" name="Genome Announc.">
        <title>Draft Genome Sequence of Catellicoccus marimammalium, a Novel Species Commonly Found in Gull Feces.</title>
        <authorList>
            <person name="Weigand M.R."/>
            <person name="Ryu H."/>
            <person name="Bozcek L."/>
            <person name="Konstantinidis K.T."/>
            <person name="Santo Domingo J.W."/>
        </authorList>
    </citation>
    <scope>NUCLEOTIDE SEQUENCE [LARGE SCALE GENOMIC DNA]</scope>
    <source>
        <strain evidence="3 4">M35/04/3</strain>
    </source>
</reference>
<dbReference type="eggNOG" id="COG3152">
    <property type="taxonomic scope" value="Bacteria"/>
</dbReference>
<feature type="transmembrane region" description="Helical" evidence="2">
    <location>
        <begin position="38"/>
        <end position="65"/>
    </location>
</feature>
<dbReference type="GO" id="GO:0016020">
    <property type="term" value="C:membrane"/>
    <property type="evidence" value="ECO:0007669"/>
    <property type="project" value="InterPro"/>
</dbReference>
<keyword evidence="2" id="KW-1133">Transmembrane helix</keyword>
<accession>K8Z787</accession>
<dbReference type="Pfam" id="PF05656">
    <property type="entry name" value="DUF805"/>
    <property type="match status" value="1"/>
</dbReference>
<evidence type="ECO:0008006" key="5">
    <source>
        <dbReference type="Google" id="ProtNLM"/>
    </source>
</evidence>
<feature type="region of interest" description="Disordered" evidence="1">
    <location>
        <begin position="211"/>
        <end position="269"/>
    </location>
</feature>
<gene>
    <name evidence="3" type="ORF">C683_1169</name>
</gene>
<feature type="compositionally biased region" description="Basic and acidic residues" evidence="1">
    <location>
        <begin position="227"/>
        <end position="236"/>
    </location>
</feature>
<evidence type="ECO:0000313" key="4">
    <source>
        <dbReference type="Proteomes" id="UP000016057"/>
    </source>
</evidence>
<comment type="caution">
    <text evidence="3">The sequence shown here is derived from an EMBL/GenBank/DDBJ whole genome shotgun (WGS) entry which is preliminary data.</text>
</comment>
<name>K8Z787_9ENTE</name>
<dbReference type="STRING" id="1234409.C683_1169"/>
<feature type="compositionally biased region" description="Basic and acidic residues" evidence="1">
    <location>
        <begin position="259"/>
        <end position="269"/>
    </location>
</feature>
<feature type="transmembrane region" description="Helical" evidence="2">
    <location>
        <begin position="105"/>
        <end position="126"/>
    </location>
</feature>
<keyword evidence="2" id="KW-0812">Transmembrane</keyword>
<keyword evidence="2" id="KW-0472">Membrane</keyword>
<dbReference type="RefSeq" id="WP_009491970.1">
    <property type="nucleotide sequence ID" value="NZ_AMYT01000022.1"/>
</dbReference>
<protein>
    <recommendedName>
        <fullName evidence="5">Integral membrane protein</fullName>
    </recommendedName>
</protein>
<sequence length="269" mass="29672">MKIQGKIQEKGKVTFIQAIKDFYKGYIDFGGRSTRGGYWWATLFTFIITLLYGIGLIAATASFILSNSSDQILGLVIILGGAILAWIFLFPGFPLTCRRMRDAGMTTTAIVVFYIISIAVAMVSSIHEDSTFFAFATSVIGLVQFVITLLPSDQLTADSQNPWAQKFFRQKEVKPLTGKEAKPSTVIQRAMENEDGTKVVPALAEEKEVVASTTEVTSIQDETSSTTEEKQEDSVSKDSISTQEIEEKTEENCSSCSHLTEENADEKKD</sequence>
<evidence type="ECO:0000256" key="1">
    <source>
        <dbReference type="SAM" id="MobiDB-lite"/>
    </source>
</evidence>
<dbReference type="Proteomes" id="UP000016057">
    <property type="component" value="Unassembled WGS sequence"/>
</dbReference>
<evidence type="ECO:0000313" key="3">
    <source>
        <dbReference type="EMBL" id="EKU26894.1"/>
    </source>
</evidence>
<proteinExistence type="predicted"/>